<organism evidence="1 2">
    <name type="scientific">Choristoneura fumiferana</name>
    <name type="common">Spruce budworm moth</name>
    <name type="synonym">Archips fumiferana</name>
    <dbReference type="NCBI Taxonomy" id="7141"/>
    <lineage>
        <taxon>Eukaryota</taxon>
        <taxon>Metazoa</taxon>
        <taxon>Ecdysozoa</taxon>
        <taxon>Arthropoda</taxon>
        <taxon>Hexapoda</taxon>
        <taxon>Insecta</taxon>
        <taxon>Pterygota</taxon>
        <taxon>Neoptera</taxon>
        <taxon>Endopterygota</taxon>
        <taxon>Lepidoptera</taxon>
        <taxon>Glossata</taxon>
        <taxon>Ditrysia</taxon>
        <taxon>Tortricoidea</taxon>
        <taxon>Tortricidae</taxon>
        <taxon>Tortricinae</taxon>
        <taxon>Choristoneura</taxon>
    </lineage>
</organism>
<dbReference type="Proteomes" id="UP001064048">
    <property type="component" value="Chromosome 10"/>
</dbReference>
<name>A0ACC0JED5_CHOFU</name>
<keyword evidence="2" id="KW-1185">Reference proteome</keyword>
<dbReference type="EMBL" id="CM046110">
    <property type="protein sequence ID" value="KAI8422495.1"/>
    <property type="molecule type" value="Genomic_DNA"/>
</dbReference>
<protein>
    <submittedName>
        <fullName evidence="1">Uncharacterized protein</fullName>
    </submittedName>
</protein>
<sequence length="553" mass="61211">MSNSSTSMKNHTKKLNSSRDRDRNKSVASESGGSSQCDTPPLNEKDSSTSQQGKFAGISADSIQCMADQVGADINLEAATNLAEDVSYKLRQTISAIALHSEMMKKSRVDSWDVNTIFTLSDSSPVVGAATTKYAAIGEDKICCPIDTLVNLTEYAMTSQTYTYSTLPTVSVEWITDEKSLSNNTNISASLQNYYTKVARAILNLRKKPKELAVQDLTTNTRIGPIFPNLFNLAVLVLNDDNLNALNVPTKKPLQANVLDMVDALCSNPCCLDTNIQQQFQRLFPVMVSNILGNGSLADKMVMILTKITRTWPSFIAIGKGILFEYLSQGSKERLTPPMLRCVAALGRDALLRCLGAHLDYIDACVNAPRRTPQHSQREALLDVSTVLLRSEPTTFLEDFVTTDYTLYEILGDSIMPRQTIFPYRDEVQNGTVNAEKTSEEEYSYVPLRPVTRRSKVHLIPVAKKLKNGIHREAVFEPTKFNTKSIHIKLKSCRTREIPLKLTRVMISRAQVNNVYVPSAPSGGVVVASGLLNRFKYKLSRNSAFPIFGALTL</sequence>
<proteinExistence type="predicted"/>
<reference evidence="1 2" key="1">
    <citation type="journal article" date="2022" name="Genome Biol. Evol.">
        <title>The Spruce Budworm Genome: Reconstructing the Evolutionary History of Antifreeze Proteins.</title>
        <authorList>
            <person name="Beliveau C."/>
            <person name="Gagne P."/>
            <person name="Picq S."/>
            <person name="Vernygora O."/>
            <person name="Keeling C.I."/>
            <person name="Pinkney K."/>
            <person name="Doucet D."/>
            <person name="Wen F."/>
            <person name="Johnston J.S."/>
            <person name="Maaroufi H."/>
            <person name="Boyle B."/>
            <person name="Laroche J."/>
            <person name="Dewar K."/>
            <person name="Juretic N."/>
            <person name="Blackburn G."/>
            <person name="Nisole A."/>
            <person name="Brunet B."/>
            <person name="Brandao M."/>
            <person name="Lumley L."/>
            <person name="Duan J."/>
            <person name="Quan G."/>
            <person name="Lucarotti C.J."/>
            <person name="Roe A.D."/>
            <person name="Sperling F.A.H."/>
            <person name="Levesque R.C."/>
            <person name="Cusson M."/>
        </authorList>
    </citation>
    <scope>NUCLEOTIDE SEQUENCE [LARGE SCALE GENOMIC DNA]</scope>
    <source>
        <strain evidence="1">Glfc:IPQL:Cfum</strain>
    </source>
</reference>
<comment type="caution">
    <text evidence="1">The sequence shown here is derived from an EMBL/GenBank/DDBJ whole genome shotgun (WGS) entry which is preliminary data.</text>
</comment>
<evidence type="ECO:0000313" key="2">
    <source>
        <dbReference type="Proteomes" id="UP001064048"/>
    </source>
</evidence>
<gene>
    <name evidence="1" type="ORF">MSG28_006312</name>
</gene>
<accession>A0ACC0JED5</accession>
<evidence type="ECO:0000313" key="1">
    <source>
        <dbReference type="EMBL" id="KAI8422495.1"/>
    </source>
</evidence>